<evidence type="ECO:0000313" key="10">
    <source>
        <dbReference type="EMBL" id="KAK2193687.1"/>
    </source>
</evidence>
<evidence type="ECO:0000313" key="11">
    <source>
        <dbReference type="Proteomes" id="UP001209878"/>
    </source>
</evidence>
<dbReference type="AlphaFoldDB" id="A0AAD9PF59"/>
<comment type="function">
    <text evidence="9">Structural component of the gap junctions.</text>
</comment>
<dbReference type="GO" id="GO:0005921">
    <property type="term" value="C:gap junction"/>
    <property type="evidence" value="ECO:0007669"/>
    <property type="project" value="UniProtKB-UniRule"/>
</dbReference>
<protein>
    <recommendedName>
        <fullName evidence="9">Innexin</fullName>
    </recommendedName>
</protein>
<feature type="transmembrane region" description="Helical" evidence="9">
    <location>
        <begin position="102"/>
        <end position="124"/>
    </location>
</feature>
<dbReference type="Proteomes" id="UP001209878">
    <property type="component" value="Unassembled WGS sequence"/>
</dbReference>
<gene>
    <name evidence="9" type="primary">inx</name>
    <name evidence="10" type="ORF">NP493_8g05019</name>
</gene>
<dbReference type="PROSITE" id="PS51013">
    <property type="entry name" value="PANNEXIN"/>
    <property type="match status" value="1"/>
</dbReference>
<evidence type="ECO:0000256" key="9">
    <source>
        <dbReference type="RuleBase" id="RU010713"/>
    </source>
</evidence>
<reference evidence="10" key="1">
    <citation type="journal article" date="2023" name="Mol. Biol. Evol.">
        <title>Third-Generation Sequencing Reveals the Adaptive Role of the Epigenome in Three Deep-Sea Polychaetes.</title>
        <authorList>
            <person name="Perez M."/>
            <person name="Aroh O."/>
            <person name="Sun Y."/>
            <person name="Lan Y."/>
            <person name="Juniper S.K."/>
            <person name="Young C.R."/>
            <person name="Angers B."/>
            <person name="Qian P.Y."/>
        </authorList>
    </citation>
    <scope>NUCLEOTIDE SEQUENCE</scope>
    <source>
        <strain evidence="10">R07B-5</strain>
    </source>
</reference>
<keyword evidence="4 9" id="KW-0812">Transmembrane</keyword>
<keyword evidence="5 9" id="KW-1133">Transmembrane helix</keyword>
<dbReference type="InterPro" id="IPR000990">
    <property type="entry name" value="Innexin"/>
</dbReference>
<comment type="caution">
    <text evidence="9">Lacks conserved residue(s) required for the propagation of feature annotation.</text>
</comment>
<dbReference type="EMBL" id="JAODUO010000008">
    <property type="protein sequence ID" value="KAK2193687.1"/>
    <property type="molecule type" value="Genomic_DNA"/>
</dbReference>
<evidence type="ECO:0000256" key="7">
    <source>
        <dbReference type="ARBA" id="ARBA00023136"/>
    </source>
</evidence>
<keyword evidence="3" id="KW-1003">Cell membrane</keyword>
<evidence type="ECO:0000256" key="2">
    <source>
        <dbReference type="ARBA" id="ARBA00022448"/>
    </source>
</evidence>
<feature type="transmembrane region" description="Helical" evidence="9">
    <location>
        <begin position="288"/>
        <end position="312"/>
    </location>
</feature>
<dbReference type="Pfam" id="PF00876">
    <property type="entry name" value="Innexin"/>
    <property type="match status" value="1"/>
</dbReference>
<keyword evidence="8 9" id="KW-0407">Ion channel</keyword>
<comment type="subcellular location">
    <subcellularLocation>
        <location evidence="1 9">Cell membrane</location>
        <topology evidence="1 9">Multi-pass membrane protein</topology>
    </subcellularLocation>
</comment>
<accession>A0AAD9PF59</accession>
<evidence type="ECO:0000256" key="6">
    <source>
        <dbReference type="ARBA" id="ARBA00023065"/>
    </source>
</evidence>
<dbReference type="GO" id="GO:0005886">
    <property type="term" value="C:plasma membrane"/>
    <property type="evidence" value="ECO:0007669"/>
    <property type="project" value="UniProtKB-SubCell"/>
</dbReference>
<organism evidence="10 11">
    <name type="scientific">Ridgeia piscesae</name>
    <name type="common">Tubeworm</name>
    <dbReference type="NCBI Taxonomy" id="27915"/>
    <lineage>
        <taxon>Eukaryota</taxon>
        <taxon>Metazoa</taxon>
        <taxon>Spiralia</taxon>
        <taxon>Lophotrochozoa</taxon>
        <taxon>Annelida</taxon>
        <taxon>Polychaeta</taxon>
        <taxon>Sedentaria</taxon>
        <taxon>Canalipalpata</taxon>
        <taxon>Sabellida</taxon>
        <taxon>Siboglinidae</taxon>
        <taxon>Ridgeia</taxon>
    </lineage>
</organism>
<keyword evidence="6 9" id="KW-0406">Ion transport</keyword>
<dbReference type="PRINTS" id="PR01262">
    <property type="entry name" value="INNEXIN"/>
</dbReference>
<keyword evidence="2 9" id="KW-0813">Transport</keyword>
<evidence type="ECO:0000256" key="4">
    <source>
        <dbReference type="ARBA" id="ARBA00022692"/>
    </source>
</evidence>
<proteinExistence type="inferred from homology"/>
<keyword evidence="7 9" id="KW-0472">Membrane</keyword>
<evidence type="ECO:0000256" key="5">
    <source>
        <dbReference type="ARBA" id="ARBA00022989"/>
    </source>
</evidence>
<name>A0AAD9PF59_RIDPI</name>
<keyword evidence="11" id="KW-1185">Reference proteome</keyword>
<evidence type="ECO:0000256" key="8">
    <source>
        <dbReference type="ARBA" id="ARBA00023303"/>
    </source>
</evidence>
<evidence type="ECO:0000256" key="1">
    <source>
        <dbReference type="ARBA" id="ARBA00004651"/>
    </source>
</evidence>
<dbReference type="PANTHER" id="PTHR11893">
    <property type="entry name" value="INNEXIN"/>
    <property type="match status" value="1"/>
</dbReference>
<sequence length="400" mass="46444">MPQILSFFSGKKLASTGVFTDDDLVDKLNHDFTSVVLVVLAVVISARQYVGDQIQCWVPGYFTSTYVDYTGKICWVTNTYHLPFNENVADADGSPNKRKISYYQWVHMMLIVQALLFYAPAVLWRSYNVAAGINLNNLIQAARKLGDPNQRDKTITYIGRHVDRYLGHYRDEERGVLARFRASVARRLHFMPGKKYGNYLAVLYLLVKVMYLANVVGQMFFMNVFLSADYHWYGINLLTHLARYEDWPQSGVFPRVTICNFKVRQLGGNVHRYTVQCVLPINFFNEKIYLFLWFWLVMVFAFTFVSLIVWIYKIGFRRERLNFVKLHLATIGKMTQDTDRRIVQRFATEYLRQDGIMVLRLIGLNTDGIAVSEIVGELWDKFRASPVFNEDENASDIDDV</sequence>
<comment type="caution">
    <text evidence="10">The sequence shown here is derived from an EMBL/GenBank/DDBJ whole genome shotgun (WGS) entry which is preliminary data.</text>
</comment>
<dbReference type="GO" id="GO:0034220">
    <property type="term" value="P:monoatomic ion transmembrane transport"/>
    <property type="evidence" value="ECO:0007669"/>
    <property type="project" value="UniProtKB-KW"/>
</dbReference>
<evidence type="ECO:0000256" key="3">
    <source>
        <dbReference type="ARBA" id="ARBA00022475"/>
    </source>
</evidence>
<feature type="transmembrane region" description="Helical" evidence="9">
    <location>
        <begin position="196"/>
        <end position="221"/>
    </location>
</feature>
<comment type="similarity">
    <text evidence="9">Belongs to the pannexin family.</text>
</comment>
<dbReference type="PANTHER" id="PTHR11893:SF36">
    <property type="entry name" value="INNEXIN-5"/>
    <property type="match status" value="1"/>
</dbReference>